<feature type="compositionally biased region" description="Acidic residues" evidence="2">
    <location>
        <begin position="892"/>
        <end position="904"/>
    </location>
</feature>
<feature type="region of interest" description="Disordered" evidence="2">
    <location>
        <begin position="136"/>
        <end position="168"/>
    </location>
</feature>
<feature type="domain" description="USP" evidence="3">
    <location>
        <begin position="306"/>
        <end position="623"/>
    </location>
</feature>
<organism evidence="4 5">
    <name type="scientific">Tritrichomonas musculus</name>
    <dbReference type="NCBI Taxonomy" id="1915356"/>
    <lineage>
        <taxon>Eukaryota</taxon>
        <taxon>Metamonada</taxon>
        <taxon>Parabasalia</taxon>
        <taxon>Tritrichomonadida</taxon>
        <taxon>Tritrichomonadidae</taxon>
        <taxon>Tritrichomonas</taxon>
    </lineage>
</organism>
<feature type="region of interest" description="Disordered" evidence="2">
    <location>
        <begin position="1"/>
        <end position="25"/>
    </location>
</feature>
<evidence type="ECO:0000313" key="4">
    <source>
        <dbReference type="EMBL" id="KAK8893329.1"/>
    </source>
</evidence>
<sequence>MEIPSTSIVSKEASEKQNFNDKSTQDTEIIQNNINSSESNQNMQINIQLPSLNDGLPQIQSQNSITEQIRSKPLTPTVVVELIEDDNDKISNDQNNYSNNLNSNDNYSNIYNSSIPEQNPMNNFLFSNLNQGQSFTENQNSFDNTEPYHQTFQPNQNERNDYSATQKENREVNFLSLKTIPELRRSGLSDSNLLESHTPSNVSTEENSPQTTPFCPDVSTPPASPPGIENFENNEPQFKTLSINGNDKEKTSPFNSTDDEIYKDSDDEKENQKTNYSISSISFKRPSIMHNFPTYRYRPTNENEYTGLQNQGATCYMNSMLQALYHLPIFRRFIYQMDYSEAASDNENIPLNLQRLFAMMQLRIQPAVPTKELTNSFGWSTQDTYMQHDVQEFCRVILDNLETKMKKQENLKNAIPYLFRGTMKSEIRLKTNDFEKSNTESFYDLSMIVKDTNSLEESFKKYIEPETISDYDTEKNGKQEITKSVEFVQFPHVLYLHLRRFEYDPDTQNMKKINSRFEFPETIDLSQFMSKDADPDECQIFDLFGVLVHSGGSYSGHYFAFLRPSGNEDRWYSFNDSTVNEVTKEEAIEANYGGFSSFNSMSSLNNYSFEKSFSAYMLIYIRRSCIDKFYEEVSDSEIPKSAFEYANQKKYDIEQQKKEQSIKENTLSLKLFRNEDVRKNILKLNFSFKLNKKDLLSVKVMKDDLPYVLYQKVDKLLELRKFIIYKVDSMEPIDEINKNANCSLQSFYCKFIYIYSNFKENRVIKHNKVRNHHHHNQNHSSAENSNNENEINNDEENDIGDGNNNQNIIYNTNIDNSTINNEENQNEYQNHNYYEHQDQNNVYIINNNIQNNYQNENDANNYENESESNNNIYGDEKENLNNNTNSVTVEDGKEDEDDENDVNEFDNNANYKYGSGDEYSEEEEEEEEEEKNEEEEEEYETRIYDKNKIILVFYLLYSKRSHKYPVRFWRADRVKSHWRARRICNKCRRVLKVQPTCLYEVTNSRCSIIEEDKRLDELGNGAIIVIETNNAIPASIQRKDSQIIQNIENEEEEEEEENQFNYLERYLPDSFRDFFSYYQKQIDMKIKLDESEYYIKIPAKITNNRFIKFVKRLFKIKNSPLIVFYRKQSRRPLKITHNNETLESSLLVNRYSYPNDNNLCVYKFPPTMSYEAFTSLDRYCYYNSDGYIRNRTAKYVFMSENATVNDLINYKRSSSQKRTDYRVTTFYRNKITLEEEHTLVSDLNGRIVIEEIPNETGDFNIQLIIEKEAASTLRIFKNYKNKYIRKSEQPYQIECLFPIFEGEMFPNVKRRIMDAFYCDESEIYDISFYLETSDYTNNLHEMQDDDTISELIDFKDEEEGSFNILYVRLNNNNNNDDNQHQNNNLFTSSMSSHRNRDSINIKN</sequence>
<dbReference type="InterPro" id="IPR038765">
    <property type="entry name" value="Papain-like_cys_pep_sf"/>
</dbReference>
<feature type="compositionally biased region" description="Low complexity" evidence="2">
    <location>
        <begin position="853"/>
        <end position="873"/>
    </location>
</feature>
<feature type="compositionally biased region" description="Polar residues" evidence="2">
    <location>
        <begin position="231"/>
        <end position="245"/>
    </location>
</feature>
<feature type="compositionally biased region" description="Basic and acidic residues" evidence="2">
    <location>
        <begin position="12"/>
        <end position="25"/>
    </location>
</feature>
<dbReference type="PANTHER" id="PTHR24006">
    <property type="entry name" value="UBIQUITIN CARBOXYL-TERMINAL HYDROLASE"/>
    <property type="match status" value="1"/>
</dbReference>
<dbReference type="PROSITE" id="PS00973">
    <property type="entry name" value="USP_2"/>
    <property type="match status" value="1"/>
</dbReference>
<feature type="coiled-coil region" evidence="1">
    <location>
        <begin position="1037"/>
        <end position="1064"/>
    </location>
</feature>
<feature type="compositionally biased region" description="Low complexity" evidence="2">
    <location>
        <begin position="1373"/>
        <end position="1384"/>
    </location>
</feature>
<feature type="compositionally biased region" description="Polar residues" evidence="2">
    <location>
        <begin position="136"/>
        <end position="166"/>
    </location>
</feature>
<evidence type="ECO:0000256" key="1">
    <source>
        <dbReference type="SAM" id="Coils"/>
    </source>
</evidence>
<dbReference type="PANTHER" id="PTHR24006:SF644">
    <property type="entry name" value="UBIQUITIN CARBOXYL-TERMINAL HYDROLASE 7"/>
    <property type="match status" value="1"/>
</dbReference>
<dbReference type="PROSITE" id="PS50235">
    <property type="entry name" value="USP_3"/>
    <property type="match status" value="1"/>
</dbReference>
<feature type="compositionally biased region" description="Basic and acidic residues" evidence="2">
    <location>
        <begin position="260"/>
        <end position="272"/>
    </location>
</feature>
<feature type="region of interest" description="Disordered" evidence="2">
    <location>
        <begin position="772"/>
        <end position="810"/>
    </location>
</feature>
<dbReference type="Pfam" id="PF00443">
    <property type="entry name" value="UCH"/>
    <property type="match status" value="1"/>
</dbReference>
<feature type="compositionally biased region" description="Low complexity" evidence="2">
    <location>
        <begin position="800"/>
        <end position="810"/>
    </location>
</feature>
<evidence type="ECO:0000259" key="3">
    <source>
        <dbReference type="PROSITE" id="PS50235"/>
    </source>
</evidence>
<dbReference type="InterPro" id="IPR001394">
    <property type="entry name" value="Peptidase_C19_UCH"/>
</dbReference>
<dbReference type="Proteomes" id="UP001470230">
    <property type="component" value="Unassembled WGS sequence"/>
</dbReference>
<evidence type="ECO:0000313" key="5">
    <source>
        <dbReference type="Proteomes" id="UP001470230"/>
    </source>
</evidence>
<feature type="compositionally biased region" description="Acidic residues" evidence="2">
    <location>
        <begin position="918"/>
        <end position="939"/>
    </location>
</feature>
<protein>
    <recommendedName>
        <fullName evidence="3">USP domain-containing protein</fullName>
    </recommendedName>
</protein>
<feature type="compositionally biased region" description="Polar residues" evidence="2">
    <location>
        <begin position="188"/>
        <end position="213"/>
    </location>
</feature>
<evidence type="ECO:0000256" key="2">
    <source>
        <dbReference type="SAM" id="MobiDB-lite"/>
    </source>
</evidence>
<feature type="region of interest" description="Disordered" evidence="2">
    <location>
        <begin position="188"/>
        <end position="278"/>
    </location>
</feature>
<dbReference type="Gene3D" id="3.90.70.10">
    <property type="entry name" value="Cysteine proteinases"/>
    <property type="match status" value="1"/>
</dbReference>
<dbReference type="PROSITE" id="PS00972">
    <property type="entry name" value="USP_1"/>
    <property type="match status" value="1"/>
</dbReference>
<feature type="compositionally biased region" description="Basic and acidic residues" evidence="2">
    <location>
        <begin position="1394"/>
        <end position="1403"/>
    </location>
</feature>
<keyword evidence="5" id="KW-1185">Reference proteome</keyword>
<feature type="region of interest" description="Disordered" evidence="2">
    <location>
        <begin position="1373"/>
        <end position="1403"/>
    </location>
</feature>
<keyword evidence="1" id="KW-0175">Coiled coil</keyword>
<feature type="region of interest" description="Disordered" evidence="2">
    <location>
        <begin position="853"/>
        <end position="939"/>
    </location>
</feature>
<feature type="compositionally biased region" description="Low complexity" evidence="2">
    <location>
        <begin position="778"/>
        <end position="790"/>
    </location>
</feature>
<dbReference type="InterPro" id="IPR018200">
    <property type="entry name" value="USP_CS"/>
</dbReference>
<gene>
    <name evidence="4" type="ORF">M9Y10_021746</name>
</gene>
<dbReference type="InterPro" id="IPR050164">
    <property type="entry name" value="Peptidase_C19"/>
</dbReference>
<proteinExistence type="predicted"/>
<dbReference type="InterPro" id="IPR028889">
    <property type="entry name" value="USP"/>
</dbReference>
<reference evidence="4 5" key="1">
    <citation type="submission" date="2024-04" db="EMBL/GenBank/DDBJ databases">
        <title>Tritrichomonas musculus Genome.</title>
        <authorList>
            <person name="Alves-Ferreira E."/>
            <person name="Grigg M."/>
            <person name="Lorenzi H."/>
            <person name="Galac M."/>
        </authorList>
    </citation>
    <scope>NUCLEOTIDE SEQUENCE [LARGE SCALE GENOMIC DNA]</scope>
    <source>
        <strain evidence="4 5">EAF2021</strain>
    </source>
</reference>
<dbReference type="EMBL" id="JAPFFF010000003">
    <property type="protein sequence ID" value="KAK8893329.1"/>
    <property type="molecule type" value="Genomic_DNA"/>
</dbReference>
<accession>A0ABR2KQI7</accession>
<comment type="caution">
    <text evidence="4">The sequence shown here is derived from an EMBL/GenBank/DDBJ whole genome shotgun (WGS) entry which is preliminary data.</text>
</comment>
<name>A0ABR2KQI7_9EUKA</name>
<dbReference type="SUPFAM" id="SSF54001">
    <property type="entry name" value="Cysteine proteinases"/>
    <property type="match status" value="1"/>
</dbReference>